<dbReference type="Pfam" id="PF17768">
    <property type="entry name" value="RecJ_OB"/>
    <property type="match status" value="1"/>
</dbReference>
<dbReference type="PANTHER" id="PTHR30255">
    <property type="entry name" value="SINGLE-STRANDED-DNA-SPECIFIC EXONUCLEASE RECJ"/>
    <property type="match status" value="1"/>
</dbReference>
<sequence length="562" mass="62729">MRWTIKPKPAQKNIDQLSKDLKVDGLVAQLLLQRGITTYDEAKSFFRPQLSHLHDPFLMKDMDKAVARIESAMANNENILVYGDYDVDGTTSVALLSSYLLEQYPNVATYIPDRYTEGYGVSIQGINFASDNDFTLIIALDCGVKAIEQVAYAKENGIDFIICDHHRPGKMLPDAVAILDPKREDCQYPYKEICGCGVGFKLIQALTLKHGGDIDELIPYLDLVATAIGADIVPITGENRVLAYYGLHVINSNPRIGFKAIINQIKKKSLTITDVVFIIAPRINAAGRMEHGQHAVNLLVETDFNSAEKFAAAIEQFNLDRRNLDQQITEEALVQIQENEEENRFTSVVYDENWHKGVIGIVASRLTETYYRPTLVFTKSGEKLAASARSVKGFDVYNALEGCSNCLEQFGGHKYAAGLTLLENQYETFKAQFEKVVSESIDPSLLEPDLAIDAKIELHQIDDKLLRIINQFAPFGPGNMTPVFMAEKLQDTGYGKGVGEDEKHIKLSVFQKGAPAFGAIGFNLGDRLDRIKNKNSFDAVFSLDENEWNGKTSIQLKLRDIR</sequence>
<dbReference type="AlphaFoldDB" id="A0A2Z4LRU2"/>
<evidence type="ECO:0000259" key="6">
    <source>
        <dbReference type="Pfam" id="PF01368"/>
    </source>
</evidence>
<dbReference type="GO" id="GO:0008409">
    <property type="term" value="F:5'-3' exonuclease activity"/>
    <property type="evidence" value="ECO:0007669"/>
    <property type="project" value="InterPro"/>
</dbReference>
<dbReference type="GO" id="GO:0006281">
    <property type="term" value="P:DNA repair"/>
    <property type="evidence" value="ECO:0007669"/>
    <property type="project" value="InterPro"/>
</dbReference>
<dbReference type="EMBL" id="CP030104">
    <property type="protein sequence ID" value="AWX44420.1"/>
    <property type="molecule type" value="Genomic_DNA"/>
</dbReference>
<dbReference type="Pfam" id="PF01368">
    <property type="entry name" value="DHH"/>
    <property type="match status" value="1"/>
</dbReference>
<dbReference type="KEGG" id="spon:HME9304_01421"/>
<keyword evidence="4 9" id="KW-0378">Hydrolase</keyword>
<reference evidence="9 10" key="1">
    <citation type="submission" date="2018-06" db="EMBL/GenBank/DDBJ databases">
        <title>Spongiibacterium sp. HME9304 Genome sequencing and assembly.</title>
        <authorList>
            <person name="Kang H."/>
            <person name="Kim H."/>
            <person name="Joh K."/>
        </authorList>
    </citation>
    <scope>NUCLEOTIDE SEQUENCE [LARGE SCALE GENOMIC DNA]</scope>
    <source>
        <strain evidence="9 10">HME9304</strain>
    </source>
</reference>
<evidence type="ECO:0000259" key="8">
    <source>
        <dbReference type="Pfam" id="PF17768"/>
    </source>
</evidence>
<gene>
    <name evidence="9" type="primary">recJ</name>
    <name evidence="9" type="ORF">HME9304_01421</name>
</gene>
<dbReference type="OrthoDB" id="9809852at2"/>
<accession>A0A2Z4LRU2</accession>
<feature type="domain" description="DDH" evidence="6">
    <location>
        <begin position="78"/>
        <end position="228"/>
    </location>
</feature>
<keyword evidence="3" id="KW-0540">Nuclease</keyword>
<dbReference type="NCBIfam" id="TIGR00644">
    <property type="entry name" value="recJ"/>
    <property type="match status" value="1"/>
</dbReference>
<keyword evidence="10" id="KW-1185">Reference proteome</keyword>
<dbReference type="PANTHER" id="PTHR30255:SF2">
    <property type="entry name" value="SINGLE-STRANDED-DNA-SPECIFIC EXONUCLEASE RECJ"/>
    <property type="match status" value="1"/>
</dbReference>
<proteinExistence type="inferred from homology"/>
<feature type="domain" description="RecJ OB" evidence="8">
    <location>
        <begin position="452"/>
        <end position="560"/>
    </location>
</feature>
<evidence type="ECO:0000256" key="3">
    <source>
        <dbReference type="ARBA" id="ARBA00022722"/>
    </source>
</evidence>
<dbReference type="GO" id="GO:0006310">
    <property type="term" value="P:DNA recombination"/>
    <property type="evidence" value="ECO:0007669"/>
    <property type="project" value="InterPro"/>
</dbReference>
<feature type="domain" description="DHHA1" evidence="7">
    <location>
        <begin position="349"/>
        <end position="438"/>
    </location>
</feature>
<dbReference type="InterPro" id="IPR003156">
    <property type="entry name" value="DHHA1_dom"/>
</dbReference>
<dbReference type="InterPro" id="IPR051673">
    <property type="entry name" value="SSDNA_exonuclease_RecJ"/>
</dbReference>
<organism evidence="9 10">
    <name type="scientific">Flagellimonas maritima</name>
    <dbReference type="NCBI Taxonomy" id="1383885"/>
    <lineage>
        <taxon>Bacteria</taxon>
        <taxon>Pseudomonadati</taxon>
        <taxon>Bacteroidota</taxon>
        <taxon>Flavobacteriia</taxon>
        <taxon>Flavobacteriales</taxon>
        <taxon>Flavobacteriaceae</taxon>
        <taxon>Flagellimonas</taxon>
    </lineage>
</organism>
<dbReference type="RefSeq" id="WP_112377895.1">
    <property type="nucleotide sequence ID" value="NZ_CP030104.1"/>
</dbReference>
<evidence type="ECO:0000259" key="7">
    <source>
        <dbReference type="Pfam" id="PF02272"/>
    </source>
</evidence>
<evidence type="ECO:0000256" key="1">
    <source>
        <dbReference type="ARBA" id="ARBA00005915"/>
    </source>
</evidence>
<dbReference type="InterPro" id="IPR004610">
    <property type="entry name" value="RecJ"/>
</dbReference>
<dbReference type="Pfam" id="PF02272">
    <property type="entry name" value="DHHA1"/>
    <property type="match status" value="1"/>
</dbReference>
<evidence type="ECO:0000256" key="2">
    <source>
        <dbReference type="ARBA" id="ARBA00019841"/>
    </source>
</evidence>
<dbReference type="Gene3D" id="3.10.310.30">
    <property type="match status" value="1"/>
</dbReference>
<evidence type="ECO:0000313" key="10">
    <source>
        <dbReference type="Proteomes" id="UP000248536"/>
    </source>
</evidence>
<evidence type="ECO:0000313" key="9">
    <source>
        <dbReference type="EMBL" id="AWX44420.1"/>
    </source>
</evidence>
<evidence type="ECO:0000256" key="4">
    <source>
        <dbReference type="ARBA" id="ARBA00022801"/>
    </source>
</evidence>
<protein>
    <recommendedName>
        <fullName evidence="2">Single-stranded-DNA-specific exonuclease RecJ</fullName>
    </recommendedName>
</protein>
<dbReference type="InterPro" id="IPR001667">
    <property type="entry name" value="DDH_dom"/>
</dbReference>
<dbReference type="InterPro" id="IPR041122">
    <property type="entry name" value="RecJ_OB"/>
</dbReference>
<dbReference type="GO" id="GO:0003676">
    <property type="term" value="F:nucleic acid binding"/>
    <property type="evidence" value="ECO:0007669"/>
    <property type="project" value="InterPro"/>
</dbReference>
<dbReference type="Proteomes" id="UP000248536">
    <property type="component" value="Chromosome"/>
</dbReference>
<dbReference type="Gene3D" id="3.90.1640.30">
    <property type="match status" value="1"/>
</dbReference>
<keyword evidence="5 9" id="KW-0269">Exonuclease</keyword>
<dbReference type="SUPFAM" id="SSF64182">
    <property type="entry name" value="DHH phosphoesterases"/>
    <property type="match status" value="1"/>
</dbReference>
<comment type="similarity">
    <text evidence="1">Belongs to the RecJ family.</text>
</comment>
<evidence type="ECO:0000256" key="5">
    <source>
        <dbReference type="ARBA" id="ARBA00022839"/>
    </source>
</evidence>
<dbReference type="InterPro" id="IPR038763">
    <property type="entry name" value="DHH_sf"/>
</dbReference>
<name>A0A2Z4LRU2_9FLAO</name>